<proteinExistence type="predicted"/>
<organism evidence="3 4">
    <name type="scientific">Candidatus Falkowbacteria bacterium RIFCSPLOWO2_02_FULL_45_21</name>
    <dbReference type="NCBI Taxonomy" id="1797989"/>
    <lineage>
        <taxon>Bacteria</taxon>
        <taxon>Candidatus Falkowiibacteriota</taxon>
    </lineage>
</organism>
<gene>
    <name evidence="3" type="ORF">A3H66_03280</name>
</gene>
<comment type="caution">
    <text evidence="3">The sequence shown here is derived from an EMBL/GenBank/DDBJ whole genome shotgun (WGS) entry which is preliminary data.</text>
</comment>
<dbReference type="PANTHER" id="PTHR45947:SF3">
    <property type="entry name" value="SULFOQUINOVOSYL TRANSFERASE SQD2"/>
    <property type="match status" value="1"/>
</dbReference>
<evidence type="ECO:0000259" key="1">
    <source>
        <dbReference type="Pfam" id="PF00534"/>
    </source>
</evidence>
<evidence type="ECO:0000313" key="3">
    <source>
        <dbReference type="EMBL" id="OGF23690.1"/>
    </source>
</evidence>
<dbReference type="EMBL" id="MFFW01000056">
    <property type="protein sequence ID" value="OGF23690.1"/>
    <property type="molecule type" value="Genomic_DNA"/>
</dbReference>
<dbReference type="InterPro" id="IPR001296">
    <property type="entry name" value="Glyco_trans_1"/>
</dbReference>
<dbReference type="Pfam" id="PF00534">
    <property type="entry name" value="Glycos_transf_1"/>
    <property type="match status" value="1"/>
</dbReference>
<feature type="domain" description="Glycosyl transferase family 1" evidence="1">
    <location>
        <begin position="202"/>
        <end position="363"/>
    </location>
</feature>
<dbReference type="Proteomes" id="UP000178783">
    <property type="component" value="Unassembled WGS sequence"/>
</dbReference>
<evidence type="ECO:0008006" key="5">
    <source>
        <dbReference type="Google" id="ProtNLM"/>
    </source>
</evidence>
<dbReference type="AlphaFoldDB" id="A0A1F5SAE6"/>
<sequence length="388" mass="43908">MKIAQIVCVFPPYRGGIGNSVYNIAGILSDLGHEVTVFTPNYNRAGEENLNDSAFEVSARKFITRRLKPLIKIGNGALVPQLFFKLSGFDIVHLHYPFYGAVKAVLIRKLLSGKKMKLILHYHMDNRAKGLKGFIFYVYRILFLPLLARCARIITCASLDYIKHSDLKNYYRLKPDKFKQISFGVDLDQFVIYRDNPGSRRPSLLFVGGLDGAHYFKGLENLIKALAEIIKIPKFNSAILNVVGNGDLLEYYRKCAKNLGLAKAVIFNENVSNNKLVDFYNYCDCLVLPSINQGEAFGLVLLEAMACAKPVITSNLPGVRSVFKNGRQGLLAKPGQVWDLVKKLQFILEDGERARLMGRAGRELVEKKYTWEKAGKKLDYVYHYVKYT</sequence>
<dbReference type="STRING" id="1797989.A3H66_03280"/>
<dbReference type="InterPro" id="IPR028098">
    <property type="entry name" value="Glyco_trans_4-like_N"/>
</dbReference>
<dbReference type="Pfam" id="PF13439">
    <property type="entry name" value="Glyco_transf_4"/>
    <property type="match status" value="1"/>
</dbReference>
<dbReference type="PANTHER" id="PTHR45947">
    <property type="entry name" value="SULFOQUINOVOSYL TRANSFERASE SQD2"/>
    <property type="match status" value="1"/>
</dbReference>
<dbReference type="GO" id="GO:0016757">
    <property type="term" value="F:glycosyltransferase activity"/>
    <property type="evidence" value="ECO:0007669"/>
    <property type="project" value="InterPro"/>
</dbReference>
<reference evidence="3 4" key="1">
    <citation type="journal article" date="2016" name="Nat. Commun.">
        <title>Thousands of microbial genomes shed light on interconnected biogeochemical processes in an aquifer system.</title>
        <authorList>
            <person name="Anantharaman K."/>
            <person name="Brown C.T."/>
            <person name="Hug L.A."/>
            <person name="Sharon I."/>
            <person name="Castelle C.J."/>
            <person name="Probst A.J."/>
            <person name="Thomas B.C."/>
            <person name="Singh A."/>
            <person name="Wilkins M.J."/>
            <person name="Karaoz U."/>
            <person name="Brodie E.L."/>
            <person name="Williams K.H."/>
            <person name="Hubbard S.S."/>
            <person name="Banfield J.F."/>
        </authorList>
    </citation>
    <scope>NUCLEOTIDE SEQUENCE [LARGE SCALE GENOMIC DNA]</scope>
</reference>
<dbReference type="Gene3D" id="3.40.50.2000">
    <property type="entry name" value="Glycogen Phosphorylase B"/>
    <property type="match status" value="2"/>
</dbReference>
<dbReference type="CDD" id="cd03801">
    <property type="entry name" value="GT4_PimA-like"/>
    <property type="match status" value="1"/>
</dbReference>
<evidence type="ECO:0000259" key="2">
    <source>
        <dbReference type="Pfam" id="PF13439"/>
    </source>
</evidence>
<protein>
    <recommendedName>
        <fullName evidence="5">Glycosyl transferase family 1 domain-containing protein</fullName>
    </recommendedName>
</protein>
<evidence type="ECO:0000313" key="4">
    <source>
        <dbReference type="Proteomes" id="UP000178783"/>
    </source>
</evidence>
<feature type="domain" description="Glycosyltransferase subfamily 4-like N-terminal" evidence="2">
    <location>
        <begin position="15"/>
        <end position="189"/>
    </location>
</feature>
<dbReference type="SUPFAM" id="SSF53756">
    <property type="entry name" value="UDP-Glycosyltransferase/glycogen phosphorylase"/>
    <property type="match status" value="1"/>
</dbReference>
<dbReference type="InterPro" id="IPR050194">
    <property type="entry name" value="Glycosyltransferase_grp1"/>
</dbReference>
<accession>A0A1F5SAE6</accession>
<name>A0A1F5SAE6_9BACT</name>